<comment type="caution">
    <text evidence="2">The sequence shown here is derived from an EMBL/GenBank/DDBJ whole genome shotgun (WGS) entry which is preliminary data.</text>
</comment>
<feature type="region of interest" description="Disordered" evidence="1">
    <location>
        <begin position="211"/>
        <end position="234"/>
    </location>
</feature>
<feature type="compositionally biased region" description="Polar residues" evidence="1">
    <location>
        <begin position="789"/>
        <end position="807"/>
    </location>
</feature>
<feature type="compositionally biased region" description="Acidic residues" evidence="1">
    <location>
        <begin position="968"/>
        <end position="977"/>
    </location>
</feature>
<name>A0A8S4SK08_9NEOP</name>
<feature type="compositionally biased region" description="Polar residues" evidence="1">
    <location>
        <begin position="629"/>
        <end position="638"/>
    </location>
</feature>
<reference evidence="2" key="1">
    <citation type="submission" date="2022-03" db="EMBL/GenBank/DDBJ databases">
        <authorList>
            <person name="Lindestad O."/>
        </authorList>
    </citation>
    <scope>NUCLEOTIDE SEQUENCE</scope>
</reference>
<feature type="compositionally biased region" description="Polar residues" evidence="1">
    <location>
        <begin position="818"/>
        <end position="835"/>
    </location>
</feature>
<feature type="region of interest" description="Disordered" evidence="1">
    <location>
        <begin position="482"/>
        <end position="519"/>
    </location>
</feature>
<evidence type="ECO:0000313" key="3">
    <source>
        <dbReference type="Proteomes" id="UP000838756"/>
    </source>
</evidence>
<feature type="region of interest" description="Disordered" evidence="1">
    <location>
        <begin position="895"/>
        <end position="1100"/>
    </location>
</feature>
<proteinExistence type="predicted"/>
<organism evidence="2 3">
    <name type="scientific">Pararge aegeria aegeria</name>
    <dbReference type="NCBI Taxonomy" id="348720"/>
    <lineage>
        <taxon>Eukaryota</taxon>
        <taxon>Metazoa</taxon>
        <taxon>Ecdysozoa</taxon>
        <taxon>Arthropoda</taxon>
        <taxon>Hexapoda</taxon>
        <taxon>Insecta</taxon>
        <taxon>Pterygota</taxon>
        <taxon>Neoptera</taxon>
        <taxon>Endopterygota</taxon>
        <taxon>Lepidoptera</taxon>
        <taxon>Glossata</taxon>
        <taxon>Ditrysia</taxon>
        <taxon>Papilionoidea</taxon>
        <taxon>Nymphalidae</taxon>
        <taxon>Satyrinae</taxon>
        <taxon>Satyrini</taxon>
        <taxon>Parargina</taxon>
        <taxon>Pararge</taxon>
    </lineage>
</organism>
<feature type="compositionally biased region" description="Basic and acidic residues" evidence="1">
    <location>
        <begin position="560"/>
        <end position="570"/>
    </location>
</feature>
<feature type="region of interest" description="Disordered" evidence="1">
    <location>
        <begin position="625"/>
        <end position="693"/>
    </location>
</feature>
<sequence length="1309" mass="151710">MSSLRVPSPSRSHGVASPRPHKSRRTRSVCSATSNTSLRLTTVIQDSFRFSPMSNRRSVLNDESDIQIPGRQSWWRRIGDNSRNVTEIMENRDNEDIVKLTNIGEEFDVEILSQENENLSVDLPESSDGESIHSIVIPQRKMFTKQDNRPQKICKNINKVNLPKTRKSYFDETNIDQDINVMPKKLFNQGKPRTKPVFTAALLNASANKTVNKSIERPSQEPQGQVRNLFGNRPGTKRKNVFSAFLLSDSEDEIPDIQPKLFGFSKKMENQQTSKQRRSASQSSVHSNITDAEMDEWEHLPSSTMVEHDFEAGETTPLKRRRSSRLTKPEQSEIASENNIINKSMQPNQSPKSNKSNHSNKSNQQINSNSKGIYTETEDLNIITTRSQSLNKSKNSSIIMTNNKSLREVSINNSSKLVQDISVCITLTGENMEVEDENEKTLTEQEHSGEVDNEDFTLEYENDDDNEQILDLNMREGNNEQELKATDEQQLETAPEENKSAQEEVVVQSPHDEDATEQENMINKEEIVQRFHKGNEIEKENVIESEQDSENEQDNILQSNKEEIEYEQKNKDVREIEHKKIEESNHEFIENQETEDSRNKIMQMYNKPTQIIDNIDPERVENDADNHQLSENGYGLTNKSHKTNDHYDKQADSKNVGDNENEQVNADANEQPNSTYDTTGRFRKDKRGVQSPEAVLHDKTNRGESFTTHGRNTSISKSKTMIKELNIRPSLCPARESTGLIDSTLSSSAEGSGWDSHRTTRKTLRQTFGKDFTPRKSLRTLVMERSAKRQANQDQVSNTSKRQSNFNEIVDKSKQDNLNDITSGTINKPMANSTEYPDFESCREQEQLTEFESDIEHENVEEFRMVKVQEQVEKLECVINQEQIESGKELQEAIELKSNGQQEQLEELESDREREQEEELESNEEQEQEEVLESARELDQSKNFESSNPQDELLESDREQERVKELESSIEQDEDLESDGKPGNLEELEDKEQDESEELEIDKEQEFEESESEKEQEVEESESEKEQEVEESESDKEQDQVNEPESDREQDEELASDREQEEVEESESDREQNKDDFESFSEPQPMVDEESMEVSNHELSRQLRLNTLERYLLKVKQEKAESRRKMQEQVMNSLKMARKPYNPFKMPELPKQRQATKTIKKAAKPKPKPSPFSTGLLPPEFLEDMKYKPPKRFQGKNAPWITKRLYKYLEDKLEPNYDYRARVRAEKLVEKLYHFAKDVRKCRVAPPEAIAELKHEMARLGIVKTHHEFYCFFHEFMPREIRIRVNPDILNKIPAPKRVFANILEDDHL</sequence>
<feature type="region of interest" description="Disordered" evidence="1">
    <location>
        <begin position="541"/>
        <end position="570"/>
    </location>
</feature>
<feature type="compositionally biased region" description="Basic and acidic residues" evidence="1">
    <location>
        <begin position="642"/>
        <end position="657"/>
    </location>
</feature>
<protein>
    <submittedName>
        <fullName evidence="2">Jg4963 protein</fullName>
    </submittedName>
</protein>
<feature type="compositionally biased region" description="Polar residues" evidence="1">
    <location>
        <begin position="1"/>
        <end position="11"/>
    </location>
</feature>
<feature type="compositionally biased region" description="Polar residues" evidence="1">
    <location>
        <begin position="333"/>
        <end position="345"/>
    </location>
</feature>
<feature type="compositionally biased region" description="Low complexity" evidence="1">
    <location>
        <begin position="346"/>
        <end position="371"/>
    </location>
</feature>
<feature type="compositionally biased region" description="Acidic residues" evidence="1">
    <location>
        <begin position="543"/>
        <end position="553"/>
    </location>
</feature>
<feature type="compositionally biased region" description="Basic and acidic residues" evidence="1">
    <location>
        <begin position="955"/>
        <end position="967"/>
    </location>
</feature>
<feature type="compositionally biased region" description="Acidic residues" evidence="1">
    <location>
        <begin position="986"/>
        <end position="1068"/>
    </location>
</feature>
<dbReference type="OrthoDB" id="7490880at2759"/>
<feature type="compositionally biased region" description="Acidic residues" evidence="1">
    <location>
        <begin position="904"/>
        <end position="932"/>
    </location>
</feature>
<feature type="compositionally biased region" description="Basic and acidic residues" evidence="1">
    <location>
        <begin position="933"/>
        <end position="942"/>
    </location>
</feature>
<feature type="region of interest" description="Disordered" evidence="1">
    <location>
        <begin position="785"/>
        <end position="846"/>
    </location>
</feature>
<feature type="region of interest" description="Disordered" evidence="1">
    <location>
        <begin position="302"/>
        <end position="373"/>
    </location>
</feature>
<feature type="region of interest" description="Disordered" evidence="1">
    <location>
        <begin position="1"/>
        <end position="32"/>
    </location>
</feature>
<evidence type="ECO:0000313" key="2">
    <source>
        <dbReference type="EMBL" id="CAH2265714.1"/>
    </source>
</evidence>
<feature type="compositionally biased region" description="Polar residues" evidence="1">
    <location>
        <begin position="658"/>
        <end position="678"/>
    </location>
</feature>
<evidence type="ECO:0000256" key="1">
    <source>
        <dbReference type="SAM" id="MobiDB-lite"/>
    </source>
</evidence>
<accession>A0A8S4SK08</accession>
<feature type="region of interest" description="Disordered" evidence="1">
    <location>
        <begin position="268"/>
        <end position="287"/>
    </location>
</feature>
<keyword evidence="3" id="KW-1185">Reference proteome</keyword>
<gene>
    <name evidence="2" type="primary">jg4963</name>
    <name evidence="2" type="ORF">PAEG_LOCUS25051</name>
</gene>
<feature type="compositionally biased region" description="Polar residues" evidence="1">
    <location>
        <begin position="270"/>
        <end position="287"/>
    </location>
</feature>
<dbReference type="EMBL" id="CAKXAJ010026290">
    <property type="protein sequence ID" value="CAH2265714.1"/>
    <property type="molecule type" value="Genomic_DNA"/>
</dbReference>
<dbReference type="Proteomes" id="UP000838756">
    <property type="component" value="Unassembled WGS sequence"/>
</dbReference>